<evidence type="ECO:0000256" key="2">
    <source>
        <dbReference type="ARBA" id="ARBA00004442"/>
    </source>
</evidence>
<evidence type="ECO:0000256" key="5">
    <source>
        <dbReference type="ARBA" id="ARBA00022614"/>
    </source>
</evidence>
<evidence type="ECO:0000259" key="18">
    <source>
        <dbReference type="PROSITE" id="PS50011"/>
    </source>
</evidence>
<keyword evidence="8" id="KW-0677">Repeat</keyword>
<dbReference type="CDD" id="cd13999">
    <property type="entry name" value="STKc_MAP3K-like"/>
    <property type="match status" value="2"/>
</dbReference>
<keyword evidence="10" id="KW-0418">Kinase</keyword>
<dbReference type="Gene3D" id="2.160.20.10">
    <property type="entry name" value="Single-stranded right-handed beta-helix, Pectin lyase-like"/>
    <property type="match status" value="1"/>
</dbReference>
<evidence type="ECO:0000256" key="14">
    <source>
        <dbReference type="PROSITE-ProRule" id="PRU10141"/>
    </source>
</evidence>
<feature type="transmembrane region" description="Helical" evidence="16">
    <location>
        <begin position="1716"/>
        <end position="1735"/>
    </location>
</feature>
<dbReference type="InterPro" id="IPR011009">
    <property type="entry name" value="Kinase-like_dom_sf"/>
</dbReference>
<evidence type="ECO:0000256" key="3">
    <source>
        <dbReference type="ARBA" id="ARBA00004613"/>
    </source>
</evidence>
<keyword evidence="12 16" id="KW-0472">Membrane</keyword>
<dbReference type="Pfam" id="PF00560">
    <property type="entry name" value="LRR_1"/>
    <property type="match status" value="3"/>
</dbReference>
<dbReference type="InterPro" id="IPR006626">
    <property type="entry name" value="PbH1"/>
</dbReference>
<feature type="region of interest" description="Disordered" evidence="15">
    <location>
        <begin position="3325"/>
        <end position="3372"/>
    </location>
</feature>
<dbReference type="InterPro" id="IPR000719">
    <property type="entry name" value="Prot_kinase_dom"/>
</dbReference>
<sequence length="3372" mass="358236">MRSTLLLISALALCWAQSDVQRAFLIALYNSTNGPFWSNKAGWLVDSNHCNWANVKCDENKMVTDLNLSNNKLQGVIPDNIGDLGPGFLRIYFDSNSLSGPIPASITQLTGLLWLGLEFNQLNGTIPEFNTLLNLFVVRVNKLTGGLPESICLPPNLNSINVNDNQLTGPLPSCIGNITGLNFLEVQNNQFSGSIPPNLKQLTQLKTLIFAGSSLDGPVDFLGFMPQLLVLELGSGHLYGPLPSTIGVLTLIPTLSMANQEINGSIPSSICDMTALTLINLSGNKLTGSLPTCMDRLVNLYRIELQGNQLTGSLPSTISLCPSLLGLVLFNNQMSGPLPTNLGSLVKLTELQLQDNQFNGSLPNSIVNMKKLEIAYFATNRLTGPIPILNTTSLTLLEVQNNQFTGDLPDLSGCTSLSRFFYDNNMISGIIPHWVTKVQYVSGVNTWTRGIDMNANEPVSWSVTCLFDSNYFPCPIQPQLRSNGCSANWECLDTSLPQSFTLSSTSDFAFNLGKIGAQQLSTVTVTLTAGVYPAASFNSPNSSLTIVTSQGVTFSGILNLNVKSLIMKGPISFINIGGDSILSTSATNVDIGSLSITGSNVNKGINLPNARKIALNSITANGNRITNAVVSVGGTVDTMTMTSCVIQSNGGVGVSVAATLINQLTFSGTTISNQSTAISLSSTNISSISLTDLQAKSNTNGAVRITANMIDSITITNGNISSNSVANGDGAGLYVSATSVGQVNIESTTMSGNRGNNGAAVCIYSTSIGTVSTSDSRFANNIANNGGAFSLNSLDTTGSIRLNVKDSSFFNNQARSNGGAIHLQANKDASKISFTSDGCTFDQNKAQQLGGAIYASSSLGTLDSFNFLSTDLTNNAAVRGGAVSLTSFGLISTLGMAGGVATNNYATSGPGGVFSVDTNGLASVTISDVTYANNYGTLGGAVRLASQAKIQQMSVMGATGQNNSATQGGFIYISCQDTVSLNITSSEFNYNNGTEYGGSIYVSAKNGGTVSSVSTNYDSNTGGYGGAVYIDSYMDVQMSGGSFTNNRATRGGSICGASVKSLLVEKEATFQNNVGREGGAVYAKTTNTGQEGAITVTGAHFKSNAAEIGGAMLLMGGDQALVAPLTQRKRDATINVIVMTQCVLENNNASVGGGLALYGQSKLATVSFSGGSSPSGSAFALLGSSVASVEDIKFESGDSIYLSNGTHLVASSIVGMNINCTKGQLQFEKGLVFCPEDGSPSPTLSSTIAPSPEATSAPASSGGGVPGWVIAIIVVVVFVVLAGLVVGVILFMKNKKERKRRDEESTFMELTNLAGNNVIHYRDLEDMVQVGRGAFGVVYRADWREIVVAVKQILNMSTIDEAQLEEFTREVALLQGLKHHPNVVMFIGISVTPDPISLVTEFCLGGNLLDFCIKNKKDIPVATKLKFILGIASGMHHLHHENIIHRDLAARNVLLSNSLEPKISDFGLSRKTESADDASMTTSNVGPLKWMAPEAIVRKEYSAKSDVFSFAMTVWEILSDGDELYPGLSPVNAAIAVTTQGERPVVRKEMEDSAPRIVSIMKMCWETEIEKRPTFKGICRWLKEDVPLTQPVEVVEEDRRDDDTSVYGAINVTQNMRQSFPRGAHKPEIREEEQVAPKKGASEDRENGIRSVDICVGWGVKNRHPTEHLCSKASFLSLSYLDRQNRSKKELPAEASRGASQSINPHMWRHRTLFQVEMRATLLILAFVTLCWAQSVPSDQKAFLINLYNSTNGQHWKNNSGWLTNASPCTWAGVKCDSLLIVTDLYLQTNNLQGTIPDDIGDLGPSLLNIYLNDNQLTGPIPASIAQLTGVMWFGLENNQLNGTIPELNTLQSLAVFRLNKLTGGIPESICVLPQLDAIVVNDNHLTGPLPSCIGNITKLTHLEIQNNQFSGSIPPNMKQLIELMVLNFAGCSLDGPIDFLGFMPYLTFLDLGKGHIYGPLPPTIGALTMKTLDLSNRDINGTIPESICDMKNVEIINLSNNKLTGSIPSCLNRLTNLNNIELQTNQLTGSLSSNISLCSNLNRLILFGNQLSGPLPTNLGSLANLTNLQIQGNQFSGSLPDLSNCTSLGYFFYDGNMISGVIPHWVTKVQYVSGINTWTRGIDMNGTEPVSWQNTCLFDMNYFPCPLQRQLTNIPCSSNWTCVDYSSPQLLPLSPSPNFTFNLGKIAAQQFITVSVTLQPGVYPAVTFNSPNSSLTLVTSQGVIISGTMSLNVKSLTMKGPISFINVAGDSVLSTTAMNVDIDGLSIMGSKVNKGIDLPNGRNVLLNSITINGNNSMSNAVVSVGGIATSVTMTSCDIQNNGGVGVSVAATSISQLILSGTTISNQSTAISLSSSSINTVTLTDLQAKSNTNAAIRVMSGTITKISITNGNVSSNSVTNGDGAGLYVSATTSVGQVHIDSTTMSGSRGAAIYITSPSIGPVTGSNSRFTDNTANTGGGAFNLMTSGAITLNVYSTSFIYNQAKMSGGAISLRSGQMINFTSDGCTFDQNRAQQYGGAIYATTNFGILGMFHFVSTNLSSNTAATGGAVRLDSFAKLITLNVAGSIATNNYATSGLGGVFSVDTNGIENVTMTDVTFANNNGNMGGAVSLASQASIQQMSVTGATGQNNSATQGGCIYILCQDTVSLNITSSEFNYNNATGNGGSIYVSAKNGGTVSSVSTNYDSNTGGYGGAVYIDSYMDVQMSGGSFTNNRATRGGSICGASVKSLLVEKEATFQNNVGREGGAVYAKTTNTGQEGAITVTGAHFISNVAEIGGAMLLMGGEQALVTPLSQQKRDTPTNQTMTIVLVYSILSNNNASVGGGLALYGFSKLVHLSFSEGEAFALLGNSVASVDTETSFRGNNIYLSNGTYVIASSATIMTINCTQGQLTFNGMYIYCSVNGSVPLGIPSTVSPQITLGSSSPSSGGLPGWAVAIIVVVVLVVLAGLVVGLLLFVKSKRDKKRRDEESTFMELNNLAGNNVIHYRDLENMVQIGRGAFGVVYRADWREIVVAVKQILNMSTIDEAQLEEFTREVALLQGLKHHPNVVMFIGISVTPDPISLVTEFCLGGNLLDFCIKNKVKEAKNSKDIPVATKLKFILGIASGMHHLHHENIIHRDLAARNVLLSNSLEPKISDFGLSRKTESADDASMTTSNVGPLKWMAPEAIVKKEYSAKSDVYSFAMTVWEILSGGDELYPETSPVNAAIAVTTKGIRPYVSNEMEDSAPRIVSIMKMCWETESEKRPTFKGICRWLKEDAPLTQPVEVAEVEEDRRDDDTPVYGAINVTEISSANYPSAPKKDDPSDPAQDQCPNTLSERLVLVAQFPASRGSQTLQHPRPSQLPEMNSGDSEVVMGGPSTQGTQTSFSTEYHSIV</sequence>
<keyword evidence="20" id="KW-1185">Reference proteome</keyword>
<comment type="caution">
    <text evidence="19">The sequence shown here is derived from an EMBL/GenBank/DDBJ whole genome shotgun (WGS) entry which is preliminary data.</text>
</comment>
<dbReference type="STRING" id="1890364.A0A2P6N3Y7"/>
<keyword evidence="13" id="KW-0998">Cell outer membrane</keyword>
<evidence type="ECO:0000256" key="10">
    <source>
        <dbReference type="ARBA" id="ARBA00022777"/>
    </source>
</evidence>
<dbReference type="GO" id="GO:0005576">
    <property type="term" value="C:extracellular region"/>
    <property type="evidence" value="ECO:0007669"/>
    <property type="project" value="UniProtKB-SubCell"/>
</dbReference>
<evidence type="ECO:0000256" key="12">
    <source>
        <dbReference type="ARBA" id="ARBA00023136"/>
    </source>
</evidence>
<dbReference type="Gene3D" id="1.10.510.10">
    <property type="entry name" value="Transferase(Phosphotransferase) domain 1"/>
    <property type="match status" value="2"/>
</dbReference>
<name>A0A2P6N3Y7_9EUKA</name>
<dbReference type="InterPro" id="IPR001245">
    <property type="entry name" value="Ser-Thr/Tyr_kinase_cat_dom"/>
</dbReference>
<dbReference type="InterPro" id="IPR011050">
    <property type="entry name" value="Pectin_lyase_fold/virulence"/>
</dbReference>
<dbReference type="PANTHER" id="PTHR48054">
    <property type="entry name" value="RECEPTOR KINASE-LIKE PROTEIN XA21"/>
    <property type="match status" value="1"/>
</dbReference>
<dbReference type="SUPFAM" id="SSF56112">
    <property type="entry name" value="Protein kinase-like (PK-like)"/>
    <property type="match status" value="2"/>
</dbReference>
<keyword evidence="4" id="KW-0964">Secreted</keyword>
<dbReference type="SUPFAM" id="SSF52058">
    <property type="entry name" value="L domain-like"/>
    <property type="match status" value="4"/>
</dbReference>
<dbReference type="PROSITE" id="PS00107">
    <property type="entry name" value="PROTEIN_KINASE_ATP"/>
    <property type="match status" value="2"/>
</dbReference>
<dbReference type="SMART" id="SM00364">
    <property type="entry name" value="LRR_BAC"/>
    <property type="match status" value="5"/>
</dbReference>
<dbReference type="PANTHER" id="PTHR48054:SF82">
    <property type="entry name" value="LRR RECEPTOR-LIKE SERINE_THREONINE-PROTEIN KINASE FLS2"/>
    <property type="match status" value="1"/>
</dbReference>
<evidence type="ECO:0000256" key="13">
    <source>
        <dbReference type="ARBA" id="ARBA00023237"/>
    </source>
</evidence>
<dbReference type="Proteomes" id="UP000241769">
    <property type="component" value="Unassembled WGS sequence"/>
</dbReference>
<accession>A0A2P6N3Y7</accession>
<keyword evidence="9 14" id="KW-0547">Nucleotide-binding</keyword>
<feature type="binding site" evidence="14">
    <location>
        <position position="1351"/>
    </location>
    <ligand>
        <name>ATP</name>
        <dbReference type="ChEBI" id="CHEBI:30616"/>
    </ligand>
</feature>
<keyword evidence="7 17" id="KW-0732">Signal</keyword>
<dbReference type="Gene3D" id="3.80.10.10">
    <property type="entry name" value="Ribonuclease Inhibitor"/>
    <property type="match status" value="6"/>
</dbReference>
<feature type="domain" description="Protein kinase" evidence="18">
    <location>
        <begin position="2987"/>
        <end position="3259"/>
    </location>
</feature>
<dbReference type="EMBL" id="MDYQ01000211">
    <property type="protein sequence ID" value="PRP78677.1"/>
    <property type="molecule type" value="Genomic_DNA"/>
</dbReference>
<feature type="chain" id="PRO_5015144949" description="Protein kinase domain-containing protein" evidence="17">
    <location>
        <begin position="17"/>
        <end position="3372"/>
    </location>
</feature>
<dbReference type="PROSITE" id="PS50011">
    <property type="entry name" value="PROTEIN_KINASE_DOM"/>
    <property type="match status" value="2"/>
</dbReference>
<feature type="compositionally biased region" description="Polar residues" evidence="15">
    <location>
        <begin position="3355"/>
        <end position="3372"/>
    </location>
</feature>
<feature type="region of interest" description="Disordered" evidence="15">
    <location>
        <begin position="1621"/>
        <end position="1643"/>
    </location>
</feature>
<dbReference type="PRINTS" id="PR00109">
    <property type="entry name" value="TYRKINASE"/>
</dbReference>
<dbReference type="SMART" id="SM00219">
    <property type="entry name" value="TyrKc"/>
    <property type="match status" value="2"/>
</dbReference>
<organism evidence="19 20">
    <name type="scientific">Planoprotostelium fungivorum</name>
    <dbReference type="NCBI Taxonomy" id="1890364"/>
    <lineage>
        <taxon>Eukaryota</taxon>
        <taxon>Amoebozoa</taxon>
        <taxon>Evosea</taxon>
        <taxon>Variosea</taxon>
        <taxon>Cavosteliida</taxon>
        <taxon>Cavosteliaceae</taxon>
        <taxon>Planoprotostelium</taxon>
    </lineage>
</organism>
<dbReference type="InterPro" id="IPR008266">
    <property type="entry name" value="Tyr_kinase_AS"/>
</dbReference>
<evidence type="ECO:0000256" key="9">
    <source>
        <dbReference type="ARBA" id="ARBA00022741"/>
    </source>
</evidence>
<keyword evidence="11 14" id="KW-0067">ATP-binding</keyword>
<feature type="transmembrane region" description="Helical" evidence="16">
    <location>
        <begin position="1268"/>
        <end position="1291"/>
    </location>
</feature>
<evidence type="ECO:0000256" key="8">
    <source>
        <dbReference type="ARBA" id="ARBA00022737"/>
    </source>
</evidence>
<keyword evidence="16" id="KW-1133">Transmembrane helix</keyword>
<feature type="compositionally biased region" description="Basic and acidic residues" evidence="15">
    <location>
        <begin position="1625"/>
        <end position="1643"/>
    </location>
</feature>
<dbReference type="FunFam" id="3.30.200.20:FF:000180">
    <property type="entry name" value="serine/threonine-protein kinase STY46-like"/>
    <property type="match status" value="2"/>
</dbReference>
<evidence type="ECO:0000256" key="15">
    <source>
        <dbReference type="SAM" id="MobiDB-lite"/>
    </source>
</evidence>
<dbReference type="NCBIfam" id="TIGR01376">
    <property type="entry name" value="POMP_repeat"/>
    <property type="match status" value="2"/>
</dbReference>
<dbReference type="InterPro" id="IPR017441">
    <property type="entry name" value="Protein_kinase_ATP_BS"/>
</dbReference>
<dbReference type="InterPro" id="IPR052592">
    <property type="entry name" value="LRR-RLK"/>
</dbReference>
<feature type="transmembrane region" description="Helical" evidence="16">
    <location>
        <begin position="2931"/>
        <end position="2955"/>
    </location>
</feature>
<protein>
    <recommendedName>
        <fullName evidence="18">Protein kinase domain-containing protein</fullName>
    </recommendedName>
</protein>
<dbReference type="InterPro" id="IPR020635">
    <property type="entry name" value="Tyr_kinase_cat_dom"/>
</dbReference>
<dbReference type="InterPro" id="IPR012334">
    <property type="entry name" value="Pectin_lyas_fold"/>
</dbReference>
<evidence type="ECO:0000256" key="7">
    <source>
        <dbReference type="ARBA" id="ARBA00022729"/>
    </source>
</evidence>
<feature type="binding site" evidence="14">
    <location>
        <position position="3014"/>
    </location>
    <ligand>
        <name>ATP</name>
        <dbReference type="ChEBI" id="CHEBI:30616"/>
    </ligand>
</feature>
<dbReference type="InParanoid" id="A0A2P6N3Y7"/>
<feature type="region of interest" description="Disordered" evidence="15">
    <location>
        <begin position="3289"/>
        <end position="3309"/>
    </location>
</feature>
<evidence type="ECO:0000256" key="16">
    <source>
        <dbReference type="SAM" id="Phobius"/>
    </source>
</evidence>
<dbReference type="Pfam" id="PF02415">
    <property type="entry name" value="Chlam_PMP"/>
    <property type="match status" value="3"/>
</dbReference>
<dbReference type="InterPro" id="IPR003368">
    <property type="entry name" value="POMP_repeat"/>
</dbReference>
<dbReference type="Pfam" id="PF07714">
    <property type="entry name" value="PK_Tyr_Ser-Thr"/>
    <property type="match status" value="2"/>
</dbReference>
<evidence type="ECO:0000256" key="11">
    <source>
        <dbReference type="ARBA" id="ARBA00022840"/>
    </source>
</evidence>
<dbReference type="InterPro" id="IPR001611">
    <property type="entry name" value="Leu-rich_rpt"/>
</dbReference>
<evidence type="ECO:0000313" key="19">
    <source>
        <dbReference type="EMBL" id="PRP78677.1"/>
    </source>
</evidence>
<dbReference type="SUPFAM" id="SSF51126">
    <property type="entry name" value="Pectin lyase-like"/>
    <property type="match status" value="2"/>
</dbReference>
<dbReference type="GO" id="GO:0005524">
    <property type="term" value="F:ATP binding"/>
    <property type="evidence" value="ECO:0007669"/>
    <property type="project" value="UniProtKB-UniRule"/>
</dbReference>
<dbReference type="GO" id="GO:0004713">
    <property type="term" value="F:protein tyrosine kinase activity"/>
    <property type="evidence" value="ECO:0007669"/>
    <property type="project" value="InterPro"/>
</dbReference>
<evidence type="ECO:0000313" key="20">
    <source>
        <dbReference type="Proteomes" id="UP000241769"/>
    </source>
</evidence>
<keyword evidence="16" id="KW-0812">Transmembrane</keyword>
<proteinExistence type="predicted"/>
<feature type="domain" description="Protein kinase" evidence="18">
    <location>
        <begin position="1324"/>
        <end position="1589"/>
    </location>
</feature>
<reference evidence="19 20" key="1">
    <citation type="journal article" date="2018" name="Genome Biol. Evol.">
        <title>Multiple Roots of Fruiting Body Formation in Amoebozoa.</title>
        <authorList>
            <person name="Hillmann F."/>
            <person name="Forbes G."/>
            <person name="Novohradska S."/>
            <person name="Ferling I."/>
            <person name="Riege K."/>
            <person name="Groth M."/>
            <person name="Westermann M."/>
            <person name="Marz M."/>
            <person name="Spaller T."/>
            <person name="Winckler T."/>
            <person name="Schaap P."/>
            <person name="Glockner G."/>
        </authorList>
    </citation>
    <scope>NUCLEOTIDE SEQUENCE [LARGE SCALE GENOMIC DNA]</scope>
    <source>
        <strain evidence="19 20">Jena</strain>
    </source>
</reference>
<evidence type="ECO:0000256" key="1">
    <source>
        <dbReference type="ARBA" id="ARBA00004196"/>
    </source>
</evidence>
<feature type="signal peptide" evidence="17">
    <location>
        <begin position="1"/>
        <end position="16"/>
    </location>
</feature>
<keyword evidence="6" id="KW-0808">Transferase</keyword>
<dbReference type="InterPro" id="IPR032675">
    <property type="entry name" value="LRR_dom_sf"/>
</dbReference>
<gene>
    <name evidence="19" type="ORF">PROFUN_13458</name>
</gene>
<dbReference type="FunFam" id="3.80.10.10:FF:000095">
    <property type="entry name" value="LRR receptor-like serine/threonine-protein kinase GSO1"/>
    <property type="match status" value="2"/>
</dbReference>
<keyword evidence="5" id="KW-0433">Leucine-rich repeat</keyword>
<comment type="subcellular location">
    <subcellularLocation>
        <location evidence="1">Cell envelope</location>
    </subcellularLocation>
    <subcellularLocation>
        <location evidence="2">Cell outer membrane</location>
    </subcellularLocation>
    <subcellularLocation>
        <location evidence="3">Secreted</location>
    </subcellularLocation>
</comment>
<dbReference type="SMART" id="SM00710">
    <property type="entry name" value="PbH1"/>
    <property type="match status" value="20"/>
</dbReference>
<evidence type="ECO:0000256" key="17">
    <source>
        <dbReference type="SAM" id="SignalP"/>
    </source>
</evidence>
<dbReference type="PROSITE" id="PS00109">
    <property type="entry name" value="PROTEIN_KINASE_TYR"/>
    <property type="match status" value="2"/>
</dbReference>
<evidence type="ECO:0000256" key="4">
    <source>
        <dbReference type="ARBA" id="ARBA00022525"/>
    </source>
</evidence>
<evidence type="ECO:0000256" key="6">
    <source>
        <dbReference type="ARBA" id="ARBA00022679"/>
    </source>
</evidence>